<evidence type="ECO:0000313" key="1">
    <source>
        <dbReference type="EMBL" id="QRC98308.1"/>
    </source>
</evidence>
<protein>
    <submittedName>
        <fullName evidence="1">Uncharacterized protein</fullName>
    </submittedName>
</protein>
<reference evidence="2" key="1">
    <citation type="journal article" date="2021" name="BMC Genomics">
        <title>Chromosome-level genome assembly and manually-curated proteome of model necrotroph Parastagonospora nodorum Sn15 reveals a genome-wide trove of candidate effector homologs, and redundancy of virulence-related functions within an accessory chromosome.</title>
        <authorList>
            <person name="Bertazzoni S."/>
            <person name="Jones D.A.B."/>
            <person name="Phan H.T."/>
            <person name="Tan K.-C."/>
            <person name="Hane J.K."/>
        </authorList>
    </citation>
    <scope>NUCLEOTIDE SEQUENCE [LARGE SCALE GENOMIC DNA]</scope>
    <source>
        <strain evidence="2">SN15 / ATCC MYA-4574 / FGSC 10173)</strain>
    </source>
</reference>
<dbReference type="VEuPathDB" id="FungiDB:JI435_411850"/>
<dbReference type="EMBL" id="CP069030">
    <property type="protein sequence ID" value="QRC98308.1"/>
    <property type="molecule type" value="Genomic_DNA"/>
</dbReference>
<keyword evidence="2" id="KW-1185">Reference proteome</keyword>
<organism evidence="1 2">
    <name type="scientific">Phaeosphaeria nodorum (strain SN15 / ATCC MYA-4574 / FGSC 10173)</name>
    <name type="common">Glume blotch fungus</name>
    <name type="synonym">Parastagonospora nodorum</name>
    <dbReference type="NCBI Taxonomy" id="321614"/>
    <lineage>
        <taxon>Eukaryota</taxon>
        <taxon>Fungi</taxon>
        <taxon>Dikarya</taxon>
        <taxon>Ascomycota</taxon>
        <taxon>Pezizomycotina</taxon>
        <taxon>Dothideomycetes</taxon>
        <taxon>Pleosporomycetidae</taxon>
        <taxon>Pleosporales</taxon>
        <taxon>Pleosporineae</taxon>
        <taxon>Phaeosphaeriaceae</taxon>
        <taxon>Parastagonospora</taxon>
    </lineage>
</organism>
<accession>A0A7U2I1E6</accession>
<evidence type="ECO:0000313" key="2">
    <source>
        <dbReference type="Proteomes" id="UP000663193"/>
    </source>
</evidence>
<dbReference type="AlphaFoldDB" id="A0A7U2I1E6"/>
<proteinExistence type="predicted"/>
<dbReference type="Proteomes" id="UP000663193">
    <property type="component" value="Chromosome 8"/>
</dbReference>
<sequence length="67" mass="7451">MAMVLSRNSNTYIHYSSHPCHMTCCHNSALSNMCGSLVVHGSTPYLVNHDGRFGGEHRQTNQTFAKL</sequence>
<gene>
    <name evidence="1" type="ORF">JI435_411850</name>
</gene>
<name>A0A7U2I1E6_PHANO</name>